<feature type="domain" description="OmpR/PhoB-type" evidence="9">
    <location>
        <begin position="119"/>
        <end position="218"/>
    </location>
</feature>
<dbReference type="Proteomes" id="UP000055060">
    <property type="component" value="Unassembled WGS sequence"/>
</dbReference>
<dbReference type="FunFam" id="1.10.10.10:FF:000018">
    <property type="entry name" value="DNA-binding response regulator ResD"/>
    <property type="match status" value="1"/>
</dbReference>
<dbReference type="Gene3D" id="1.10.10.10">
    <property type="entry name" value="Winged helix-like DNA-binding domain superfamily/Winged helix DNA-binding domain"/>
    <property type="match status" value="1"/>
</dbReference>
<dbReference type="GO" id="GO:0032993">
    <property type="term" value="C:protein-DNA complex"/>
    <property type="evidence" value="ECO:0007669"/>
    <property type="project" value="TreeGrafter"/>
</dbReference>
<protein>
    <submittedName>
        <fullName evidence="10">Response regulators consisting of a CheY-like receiver domain and a winged-helix DNA-binding domain</fullName>
    </submittedName>
</protein>
<organism evidence="10">
    <name type="scientific">Longilinea arvoryzae</name>
    <dbReference type="NCBI Taxonomy" id="360412"/>
    <lineage>
        <taxon>Bacteria</taxon>
        <taxon>Bacillati</taxon>
        <taxon>Chloroflexota</taxon>
        <taxon>Anaerolineae</taxon>
        <taxon>Anaerolineales</taxon>
        <taxon>Anaerolineaceae</taxon>
        <taxon>Longilinea</taxon>
    </lineage>
</organism>
<dbReference type="InterPro" id="IPR016032">
    <property type="entry name" value="Sig_transdc_resp-reg_C-effctor"/>
</dbReference>
<dbReference type="PROSITE" id="PS51755">
    <property type="entry name" value="OMPR_PHOB"/>
    <property type="match status" value="1"/>
</dbReference>
<dbReference type="Pfam" id="PF00072">
    <property type="entry name" value="Response_reg"/>
    <property type="match status" value="1"/>
</dbReference>
<sequence length="236" mass="26540">MTAKILLIEGKRNDGPSFVAGLTKKGFQVETVASGSAALTRLQESRPDLVVVNAATMRTSGKRICMSLRQEAPSVPIVLILEQNSEPIDKIDANVVLNLPFTLQKLLNRIKPLLPTEQKAVMRAGPISLDVDQRWVRCGGRQSSLTPRLVTLLKILMEQRGVVIERERLFSMVWDTNYTGDTRTLDVHVSWLRQAVEDDPRHPRYIKTVRGVGYRLDVDEPEKTRPIPPLNSKKLL</sequence>
<keyword evidence="4 7" id="KW-0238">DNA-binding</keyword>
<evidence type="ECO:0000256" key="6">
    <source>
        <dbReference type="PROSITE-ProRule" id="PRU00169"/>
    </source>
</evidence>
<dbReference type="InterPro" id="IPR001789">
    <property type="entry name" value="Sig_transdc_resp-reg_receiver"/>
</dbReference>
<keyword evidence="3" id="KW-0805">Transcription regulation</keyword>
<proteinExistence type="predicted"/>
<dbReference type="RefSeq" id="WP_172797913.1">
    <property type="nucleotide sequence ID" value="NZ_DF967972.1"/>
</dbReference>
<dbReference type="InterPro" id="IPR039420">
    <property type="entry name" value="WalR-like"/>
</dbReference>
<evidence type="ECO:0000256" key="7">
    <source>
        <dbReference type="PROSITE-ProRule" id="PRU01091"/>
    </source>
</evidence>
<dbReference type="SUPFAM" id="SSF52172">
    <property type="entry name" value="CheY-like"/>
    <property type="match status" value="1"/>
</dbReference>
<dbReference type="Pfam" id="PF00486">
    <property type="entry name" value="Trans_reg_C"/>
    <property type="match status" value="1"/>
</dbReference>
<dbReference type="GO" id="GO:0006355">
    <property type="term" value="P:regulation of DNA-templated transcription"/>
    <property type="evidence" value="ECO:0007669"/>
    <property type="project" value="InterPro"/>
</dbReference>
<dbReference type="GO" id="GO:0000156">
    <property type="term" value="F:phosphorelay response regulator activity"/>
    <property type="evidence" value="ECO:0007669"/>
    <property type="project" value="TreeGrafter"/>
</dbReference>
<dbReference type="AlphaFoldDB" id="A0A0S7BPB3"/>
<reference evidence="10" key="1">
    <citation type="submission" date="2015-07" db="EMBL/GenBank/DDBJ databases">
        <title>Draft Genome Sequences of Anaerolinea thermolimosa IMO-1, Bellilinea caldifistulae GOMI-1, Leptolinea tardivitalis YMTK-2, Levilinea saccharolytica KIBI-1,Longilinea arvoryzae KOME-1, Previously Described as Members of the Anaerolineaceae (Chloroflexi).</title>
        <authorList>
            <person name="Sekiguchi Y."/>
            <person name="Ohashi A."/>
            <person name="Matsuura N."/>
            <person name="Tourlousse M.D."/>
        </authorList>
    </citation>
    <scope>NUCLEOTIDE SEQUENCE [LARGE SCALE GENOMIC DNA]</scope>
    <source>
        <strain evidence="10">KOME-1</strain>
    </source>
</reference>
<dbReference type="GO" id="GO:0005829">
    <property type="term" value="C:cytosol"/>
    <property type="evidence" value="ECO:0007669"/>
    <property type="project" value="TreeGrafter"/>
</dbReference>
<dbReference type="CDD" id="cd00383">
    <property type="entry name" value="trans_reg_C"/>
    <property type="match status" value="1"/>
</dbReference>
<gene>
    <name evidence="10" type="ORF">LARV_03450</name>
</gene>
<evidence type="ECO:0000313" key="11">
    <source>
        <dbReference type="Proteomes" id="UP000055060"/>
    </source>
</evidence>
<accession>A0A0S7BPB3</accession>
<comment type="caution">
    <text evidence="6">Lacks conserved residue(s) required for the propagation of feature annotation.</text>
</comment>
<evidence type="ECO:0000256" key="5">
    <source>
        <dbReference type="ARBA" id="ARBA00023163"/>
    </source>
</evidence>
<dbReference type="PROSITE" id="PS50110">
    <property type="entry name" value="RESPONSE_REGULATORY"/>
    <property type="match status" value="1"/>
</dbReference>
<evidence type="ECO:0000256" key="1">
    <source>
        <dbReference type="ARBA" id="ARBA00022553"/>
    </source>
</evidence>
<dbReference type="InterPro" id="IPR001867">
    <property type="entry name" value="OmpR/PhoB-type_DNA-bd"/>
</dbReference>
<evidence type="ECO:0000256" key="3">
    <source>
        <dbReference type="ARBA" id="ARBA00023015"/>
    </source>
</evidence>
<keyword evidence="11" id="KW-1185">Reference proteome</keyword>
<dbReference type="InterPro" id="IPR011006">
    <property type="entry name" value="CheY-like_superfamily"/>
</dbReference>
<evidence type="ECO:0000313" key="10">
    <source>
        <dbReference type="EMBL" id="GAP15658.1"/>
    </source>
</evidence>
<evidence type="ECO:0000259" key="9">
    <source>
        <dbReference type="PROSITE" id="PS51755"/>
    </source>
</evidence>
<feature type="DNA-binding region" description="OmpR/PhoB-type" evidence="7">
    <location>
        <begin position="119"/>
        <end position="218"/>
    </location>
</feature>
<dbReference type="GO" id="GO:0000976">
    <property type="term" value="F:transcription cis-regulatory region binding"/>
    <property type="evidence" value="ECO:0007669"/>
    <property type="project" value="TreeGrafter"/>
</dbReference>
<evidence type="ECO:0000256" key="2">
    <source>
        <dbReference type="ARBA" id="ARBA00023012"/>
    </source>
</evidence>
<dbReference type="InterPro" id="IPR036388">
    <property type="entry name" value="WH-like_DNA-bd_sf"/>
</dbReference>
<keyword evidence="1" id="KW-0597">Phosphoprotein</keyword>
<keyword evidence="5" id="KW-0804">Transcription</keyword>
<dbReference type="Gene3D" id="3.40.50.2300">
    <property type="match status" value="1"/>
</dbReference>
<dbReference type="EMBL" id="DF967972">
    <property type="protein sequence ID" value="GAP15658.1"/>
    <property type="molecule type" value="Genomic_DNA"/>
</dbReference>
<dbReference type="PANTHER" id="PTHR48111">
    <property type="entry name" value="REGULATOR OF RPOS"/>
    <property type="match status" value="1"/>
</dbReference>
<dbReference type="SMART" id="SM00862">
    <property type="entry name" value="Trans_reg_C"/>
    <property type="match status" value="1"/>
</dbReference>
<evidence type="ECO:0000256" key="4">
    <source>
        <dbReference type="ARBA" id="ARBA00023125"/>
    </source>
</evidence>
<dbReference type="STRING" id="360412.LARV_03450"/>
<name>A0A0S7BPB3_9CHLR</name>
<evidence type="ECO:0000259" key="8">
    <source>
        <dbReference type="PROSITE" id="PS50110"/>
    </source>
</evidence>
<keyword evidence="2" id="KW-0902">Two-component regulatory system</keyword>
<dbReference type="PANTHER" id="PTHR48111:SF1">
    <property type="entry name" value="TWO-COMPONENT RESPONSE REGULATOR ORR33"/>
    <property type="match status" value="1"/>
</dbReference>
<dbReference type="SUPFAM" id="SSF46894">
    <property type="entry name" value="C-terminal effector domain of the bipartite response regulators"/>
    <property type="match status" value="1"/>
</dbReference>
<feature type="domain" description="Response regulatory" evidence="8">
    <location>
        <begin position="4"/>
        <end position="114"/>
    </location>
</feature>